<dbReference type="InterPro" id="IPR017540">
    <property type="entry name" value="Exosortase-1"/>
</dbReference>
<dbReference type="Pfam" id="PF11984">
    <property type="entry name" value="DUF3485"/>
    <property type="match status" value="1"/>
</dbReference>
<reference evidence="10 11" key="1">
    <citation type="submission" date="2019-11" db="EMBL/GenBank/DDBJ databases">
        <title>Type strains purchased from KCTC, JCM and DSMZ.</title>
        <authorList>
            <person name="Lu H."/>
        </authorList>
    </citation>
    <scope>NUCLEOTIDE SEQUENCE [LARGE SCALE GENOMIC DNA]</scope>
    <source>
        <strain evidence="10 11">JCM 31587</strain>
    </source>
</reference>
<keyword evidence="2" id="KW-1003">Cell membrane</keyword>
<dbReference type="NCBIfam" id="TIGR02602">
    <property type="entry name" value="8TM_EpsH"/>
    <property type="match status" value="1"/>
</dbReference>
<feature type="transmembrane region" description="Helical" evidence="8">
    <location>
        <begin position="57"/>
        <end position="73"/>
    </location>
</feature>
<keyword evidence="6 8" id="KW-1133">Transmembrane helix</keyword>
<feature type="transmembrane region" description="Helical" evidence="8">
    <location>
        <begin position="305"/>
        <end position="325"/>
    </location>
</feature>
<dbReference type="OrthoDB" id="9797363at2"/>
<dbReference type="InterPro" id="IPR026392">
    <property type="entry name" value="Exo/Archaeosortase_dom"/>
</dbReference>
<feature type="transmembrane region" description="Helical" evidence="8">
    <location>
        <begin position="135"/>
        <end position="154"/>
    </location>
</feature>
<evidence type="ECO:0000256" key="4">
    <source>
        <dbReference type="ARBA" id="ARBA00022692"/>
    </source>
</evidence>
<dbReference type="Proteomes" id="UP000472320">
    <property type="component" value="Unassembled WGS sequence"/>
</dbReference>
<dbReference type="NCBIfam" id="TIGR02914">
    <property type="entry name" value="EpsI_fam"/>
    <property type="match status" value="1"/>
</dbReference>
<gene>
    <name evidence="10" type="primary">xrtA</name>
    <name evidence="10" type="ORF">GM658_25985</name>
</gene>
<dbReference type="NCBIfam" id="TIGR04178">
    <property type="entry name" value="exo_archaeo"/>
    <property type="match status" value="1"/>
</dbReference>
<keyword evidence="3" id="KW-0645">Protease</keyword>
<evidence type="ECO:0000256" key="7">
    <source>
        <dbReference type="ARBA" id="ARBA00023136"/>
    </source>
</evidence>
<comment type="caution">
    <text evidence="10">The sequence shown here is derived from an EMBL/GenBank/DDBJ whole genome shotgun (WGS) entry which is preliminary data.</text>
</comment>
<dbReference type="GO" id="GO:0005886">
    <property type="term" value="C:plasma membrane"/>
    <property type="evidence" value="ECO:0007669"/>
    <property type="project" value="UniProtKB-SubCell"/>
</dbReference>
<dbReference type="InterPro" id="IPR019127">
    <property type="entry name" value="Exosortase"/>
</dbReference>
<evidence type="ECO:0000256" key="8">
    <source>
        <dbReference type="SAM" id="Phobius"/>
    </source>
</evidence>
<feature type="domain" description="Methanolan biosynthesis EpsI" evidence="9">
    <location>
        <begin position="315"/>
        <end position="506"/>
    </location>
</feature>
<evidence type="ECO:0000313" key="10">
    <source>
        <dbReference type="EMBL" id="MTW14070.1"/>
    </source>
</evidence>
<dbReference type="Pfam" id="PF09721">
    <property type="entry name" value="Exosortase_EpsH"/>
    <property type="match status" value="1"/>
</dbReference>
<dbReference type="EC" id="3.4.22.-" evidence="10"/>
<protein>
    <submittedName>
        <fullName evidence="10">Exosortase A</fullName>
        <ecNumber evidence="10">3.4.22.-</ecNumber>
    </submittedName>
</protein>
<sequence>MNTLPSPGPAASAAAAPVPQAGARNALLVALVMLLPLLVFHTTALELAGIWQRSETFAHGFLILPISLWLVWRQRAALAPLPLKPCWPGLLALAACGAAWLLADLVEVGIVRQYALALMLPLTVLAVLGKRIAGALLFPLFFILFAVPVGEGLIPPLIDLTANFTIDALRMTGIPVLRDGNSFSIPTGTWSVVEACSGLRYLISSITLGCLFAYLSYRTAWRRAAFVLASVLVPLAANGLRAYMIVMMGHLSGMTMAVGVDHLIYGWVFFGIVMLLLFWIGSFWREDQQAAAAAAAALAQQPLPARSMAGVALAVLAVLAVWPALAARVDQSSPQTAAVNLALASPAPAAEEFTRWEPDFAPATATLRQSFGGKPPVGVTVLFYRDTPGGPKLISSTNRIGMDKGEYRENRSSLRDESFAGRHTAVREALLGVEGRRLLVWQWYWVNGNMTSSNYVGKLLQAQAKLTHGSGDGAAVMVFSPYDEDPAVARSAMRAFLDSNLKPLDQALASTQRP</sequence>
<feature type="transmembrane region" description="Helical" evidence="8">
    <location>
        <begin position="85"/>
        <end position="103"/>
    </location>
</feature>
<dbReference type="GO" id="GO:0006508">
    <property type="term" value="P:proteolysis"/>
    <property type="evidence" value="ECO:0007669"/>
    <property type="project" value="UniProtKB-KW"/>
</dbReference>
<keyword evidence="4 8" id="KW-0812">Transmembrane</keyword>
<keyword evidence="5 10" id="KW-0378">Hydrolase</keyword>
<organism evidence="10 11">
    <name type="scientific">Massilia eburnea</name>
    <dbReference type="NCBI Taxonomy" id="1776165"/>
    <lineage>
        <taxon>Bacteria</taxon>
        <taxon>Pseudomonadati</taxon>
        <taxon>Pseudomonadota</taxon>
        <taxon>Betaproteobacteria</taxon>
        <taxon>Burkholderiales</taxon>
        <taxon>Oxalobacteraceae</taxon>
        <taxon>Telluria group</taxon>
        <taxon>Massilia</taxon>
    </lineage>
</organism>
<evidence type="ECO:0000256" key="3">
    <source>
        <dbReference type="ARBA" id="ARBA00022670"/>
    </source>
</evidence>
<dbReference type="InterPro" id="IPR013426">
    <property type="entry name" value="EpsH-like"/>
</dbReference>
<dbReference type="NCBIfam" id="TIGR03109">
    <property type="entry name" value="exosort_XrtA"/>
    <property type="match status" value="1"/>
</dbReference>
<keyword evidence="7 8" id="KW-0472">Membrane</keyword>
<feature type="transmembrane region" description="Helical" evidence="8">
    <location>
        <begin position="199"/>
        <end position="217"/>
    </location>
</feature>
<evidence type="ECO:0000256" key="1">
    <source>
        <dbReference type="ARBA" id="ARBA00004651"/>
    </source>
</evidence>
<accession>A0A6L6QPC1</accession>
<dbReference type="InterPro" id="IPR014263">
    <property type="entry name" value="Methanolan_biosynth_EpsI"/>
</dbReference>
<evidence type="ECO:0000256" key="2">
    <source>
        <dbReference type="ARBA" id="ARBA00022475"/>
    </source>
</evidence>
<feature type="transmembrane region" description="Helical" evidence="8">
    <location>
        <begin position="264"/>
        <end position="284"/>
    </location>
</feature>
<evidence type="ECO:0000259" key="9">
    <source>
        <dbReference type="Pfam" id="PF11984"/>
    </source>
</evidence>
<dbReference type="RefSeq" id="WP_155456977.1">
    <property type="nucleotide sequence ID" value="NZ_WNKX01000033.1"/>
</dbReference>
<keyword evidence="11" id="KW-1185">Reference proteome</keyword>
<feature type="transmembrane region" description="Helical" evidence="8">
    <location>
        <begin position="26"/>
        <end position="51"/>
    </location>
</feature>
<feature type="transmembrane region" description="Helical" evidence="8">
    <location>
        <begin position="224"/>
        <end position="244"/>
    </location>
</feature>
<dbReference type="EMBL" id="WNKX01000033">
    <property type="protein sequence ID" value="MTW14070.1"/>
    <property type="molecule type" value="Genomic_DNA"/>
</dbReference>
<name>A0A6L6QPC1_9BURK</name>
<evidence type="ECO:0000313" key="11">
    <source>
        <dbReference type="Proteomes" id="UP000472320"/>
    </source>
</evidence>
<evidence type="ECO:0000256" key="6">
    <source>
        <dbReference type="ARBA" id="ARBA00022989"/>
    </source>
</evidence>
<comment type="subcellular location">
    <subcellularLocation>
        <location evidence="1">Cell membrane</location>
        <topology evidence="1">Multi-pass membrane protein</topology>
    </subcellularLocation>
</comment>
<evidence type="ECO:0000256" key="5">
    <source>
        <dbReference type="ARBA" id="ARBA00022801"/>
    </source>
</evidence>
<dbReference type="AlphaFoldDB" id="A0A6L6QPC1"/>
<dbReference type="GO" id="GO:0008233">
    <property type="term" value="F:peptidase activity"/>
    <property type="evidence" value="ECO:0007669"/>
    <property type="project" value="UniProtKB-KW"/>
</dbReference>
<proteinExistence type="predicted"/>